<proteinExistence type="predicted"/>
<dbReference type="RefSeq" id="WP_182856554.1">
    <property type="nucleotide sequence ID" value="NZ_WMLF01000252.1"/>
</dbReference>
<comment type="caution">
    <text evidence="1">The sequence shown here is derived from an EMBL/GenBank/DDBJ whole genome shotgun (WGS) entry which is preliminary data.</text>
</comment>
<protein>
    <submittedName>
        <fullName evidence="1">Uncharacterized protein</fullName>
    </submittedName>
</protein>
<feature type="non-terminal residue" evidence="1">
    <location>
        <position position="86"/>
    </location>
</feature>
<evidence type="ECO:0000313" key="1">
    <source>
        <dbReference type="EMBL" id="MBB1245231.1"/>
    </source>
</evidence>
<gene>
    <name evidence="1" type="ORF">GL263_16885</name>
</gene>
<evidence type="ECO:0000313" key="2">
    <source>
        <dbReference type="Proteomes" id="UP000766698"/>
    </source>
</evidence>
<reference evidence="2" key="1">
    <citation type="journal article" date="2020" name="Syst. Appl. Microbiol.">
        <title>Streptomyces alkaliterrae sp. nov., isolated from an alkaline soil, and emended descriptions of Streptomyces alkaliphilus, Streptomyces calidiresistens and Streptomyces durbertensis.</title>
        <authorList>
            <person name="Swiecimska M."/>
            <person name="Golinska P."/>
            <person name="Nouioui I."/>
            <person name="Wypij M."/>
            <person name="Rai M."/>
            <person name="Sangal V."/>
            <person name="Goodfellow M."/>
        </authorList>
    </citation>
    <scope>NUCLEOTIDE SEQUENCE [LARGE SCALE GENOMIC DNA]</scope>
    <source>
        <strain evidence="2">DSM 104538</strain>
    </source>
</reference>
<name>A0ABR6EIT8_9ACTN</name>
<keyword evidence="2" id="KW-1185">Reference proteome</keyword>
<organism evidence="1 2">
    <name type="scientific">Streptomyces durbertensis</name>
    <dbReference type="NCBI Taxonomy" id="2448886"/>
    <lineage>
        <taxon>Bacteria</taxon>
        <taxon>Bacillati</taxon>
        <taxon>Actinomycetota</taxon>
        <taxon>Actinomycetes</taxon>
        <taxon>Kitasatosporales</taxon>
        <taxon>Streptomycetaceae</taxon>
        <taxon>Streptomyces</taxon>
    </lineage>
</organism>
<dbReference type="Proteomes" id="UP000766698">
    <property type="component" value="Unassembled WGS sequence"/>
</dbReference>
<dbReference type="EMBL" id="WMLF01000252">
    <property type="protein sequence ID" value="MBB1245231.1"/>
    <property type="molecule type" value="Genomic_DNA"/>
</dbReference>
<accession>A0ABR6EIT8</accession>
<sequence length="86" mass="9846">MATTRREHLEDLVHWRRDLPTLLHALRRHTTPPTTVTFTRSHATTALEKTLAGLATTTQLTAWAQAVHFEEDVDINDNDLDLLTQF</sequence>